<dbReference type="EC" id="2.3.1.225" evidence="10"/>
<evidence type="ECO:0000256" key="10">
    <source>
        <dbReference type="RuleBase" id="RU079119"/>
    </source>
</evidence>
<gene>
    <name evidence="12" type="ORF">IMG5_136470</name>
</gene>
<dbReference type="InParanoid" id="G0QWY5"/>
<evidence type="ECO:0000313" key="12">
    <source>
        <dbReference type="EMBL" id="EGR30266.1"/>
    </source>
</evidence>
<protein>
    <recommendedName>
        <fullName evidence="10">Palmitoyltransferase</fullName>
        <ecNumber evidence="10">2.3.1.225</ecNumber>
    </recommendedName>
</protein>
<sequence length="399" mass="47611">MDISIFALLFLQFLFCGSCMYLLMCIDPNAQNILGKAHRFLYKLIPSLYKQLQIKIIQIFYQKQSRNINNTQKPNLLFRIANGIINYICFTNHHIIQIFYIIIAIGGFILYWVVGLNRHFPNSQVSNLHKYIGTILALVCFYIYYLACKTSPGQITKQNDKEYINKYYSYYDDIMFKKQNKCSTCEIIKQKQIKKKKKQKKQRPARSKHCKTCQICVSKFDHHCVWIRQCVGEKNYKYFLLFIFSHSFLTIYGGVVGILCILGIVQDQKLMYLKFRIPQTDQIVDADWKIVFKYLFYKETMFIFMILLCIIMGITLSIFFIYHLSMIRNDITTNEKVKKSDMMSFLEKEIKQIYLLEKEKQESEEIKIKLSIYYKDLEKLKHKQNSYNLWKNLKDIISQ</sequence>
<dbReference type="RefSeq" id="XP_004065512.1">
    <property type="nucleotide sequence ID" value="XM_004065464.1"/>
</dbReference>
<dbReference type="GO" id="GO:0019706">
    <property type="term" value="F:protein-cysteine S-palmitoyltransferase activity"/>
    <property type="evidence" value="ECO:0007669"/>
    <property type="project" value="UniProtKB-EC"/>
</dbReference>
<proteinExistence type="inferred from homology"/>
<reference evidence="12 13" key="1">
    <citation type="submission" date="2011-07" db="EMBL/GenBank/DDBJ databases">
        <authorList>
            <person name="Coyne R."/>
            <person name="Brami D."/>
            <person name="Johnson J."/>
            <person name="Hostetler J."/>
            <person name="Hannick L."/>
            <person name="Clark T."/>
            <person name="Cassidy-Hanley D."/>
            <person name="Inman J."/>
        </authorList>
    </citation>
    <scope>NUCLEOTIDE SEQUENCE [LARGE SCALE GENOMIC DNA]</scope>
    <source>
        <strain evidence="12 13">G5</strain>
    </source>
</reference>
<dbReference type="PANTHER" id="PTHR22883">
    <property type="entry name" value="ZINC FINGER DHHC DOMAIN CONTAINING PROTEIN"/>
    <property type="match status" value="1"/>
</dbReference>
<evidence type="ECO:0000259" key="11">
    <source>
        <dbReference type="Pfam" id="PF01529"/>
    </source>
</evidence>
<dbReference type="GO" id="GO:0006612">
    <property type="term" value="P:protein targeting to membrane"/>
    <property type="evidence" value="ECO:0007669"/>
    <property type="project" value="TreeGrafter"/>
</dbReference>
<comment type="subcellular location">
    <subcellularLocation>
        <location evidence="1">Endomembrane system</location>
        <topology evidence="1">Multi-pass membrane protein</topology>
    </subcellularLocation>
</comment>
<keyword evidence="9 10" id="KW-0012">Acyltransferase</keyword>
<organism evidence="12 13">
    <name type="scientific">Ichthyophthirius multifiliis</name>
    <name type="common">White spot disease agent</name>
    <name type="synonym">Ich</name>
    <dbReference type="NCBI Taxonomy" id="5932"/>
    <lineage>
        <taxon>Eukaryota</taxon>
        <taxon>Sar</taxon>
        <taxon>Alveolata</taxon>
        <taxon>Ciliophora</taxon>
        <taxon>Intramacronucleata</taxon>
        <taxon>Oligohymenophorea</taxon>
        <taxon>Hymenostomatida</taxon>
        <taxon>Ophryoglenina</taxon>
        <taxon>Ichthyophthirius</taxon>
    </lineage>
</organism>
<dbReference type="EMBL" id="GL984024">
    <property type="protein sequence ID" value="EGR30266.1"/>
    <property type="molecule type" value="Genomic_DNA"/>
</dbReference>
<comment type="similarity">
    <text evidence="2 10">Belongs to the DHHC palmitoyltransferase family.</text>
</comment>
<dbReference type="eggNOG" id="KOG1312">
    <property type="taxonomic scope" value="Eukaryota"/>
</dbReference>
<dbReference type="PANTHER" id="PTHR22883:SF301">
    <property type="entry name" value="PALMITOYLTRANSFERASE ZDHHC12"/>
    <property type="match status" value="1"/>
</dbReference>
<evidence type="ECO:0000256" key="4">
    <source>
        <dbReference type="ARBA" id="ARBA00022692"/>
    </source>
</evidence>
<name>G0QWY5_ICHMU</name>
<keyword evidence="13" id="KW-1185">Reference proteome</keyword>
<evidence type="ECO:0000256" key="9">
    <source>
        <dbReference type="ARBA" id="ARBA00023315"/>
    </source>
</evidence>
<dbReference type="OrthoDB" id="5977743at2759"/>
<evidence type="ECO:0000256" key="5">
    <source>
        <dbReference type="ARBA" id="ARBA00022989"/>
    </source>
</evidence>
<comment type="domain">
    <text evidence="10">The DHHC domain is required for palmitoyltransferase activity.</text>
</comment>
<feature type="transmembrane region" description="Helical" evidence="10">
    <location>
        <begin position="6"/>
        <end position="26"/>
    </location>
</feature>
<feature type="transmembrane region" description="Helical" evidence="10">
    <location>
        <begin position="301"/>
        <end position="322"/>
    </location>
</feature>
<evidence type="ECO:0000256" key="3">
    <source>
        <dbReference type="ARBA" id="ARBA00022679"/>
    </source>
</evidence>
<keyword evidence="3 10" id="KW-0808">Transferase</keyword>
<keyword evidence="6 10" id="KW-0472">Membrane</keyword>
<evidence type="ECO:0000256" key="6">
    <source>
        <dbReference type="ARBA" id="ARBA00023136"/>
    </source>
</evidence>
<dbReference type="Proteomes" id="UP000008983">
    <property type="component" value="Unassembled WGS sequence"/>
</dbReference>
<evidence type="ECO:0000256" key="2">
    <source>
        <dbReference type="ARBA" id="ARBA00008574"/>
    </source>
</evidence>
<dbReference type="InterPro" id="IPR039859">
    <property type="entry name" value="PFA4/ZDH16/20/ERF2-like"/>
</dbReference>
<feature type="transmembrane region" description="Helical" evidence="10">
    <location>
        <begin position="98"/>
        <end position="116"/>
    </location>
</feature>
<comment type="catalytic activity">
    <reaction evidence="10">
        <text>L-cysteinyl-[protein] + hexadecanoyl-CoA = S-hexadecanoyl-L-cysteinyl-[protein] + CoA</text>
        <dbReference type="Rhea" id="RHEA:36683"/>
        <dbReference type="Rhea" id="RHEA-COMP:10131"/>
        <dbReference type="Rhea" id="RHEA-COMP:11032"/>
        <dbReference type="ChEBI" id="CHEBI:29950"/>
        <dbReference type="ChEBI" id="CHEBI:57287"/>
        <dbReference type="ChEBI" id="CHEBI:57379"/>
        <dbReference type="ChEBI" id="CHEBI:74151"/>
        <dbReference type="EC" id="2.3.1.225"/>
    </reaction>
</comment>
<keyword evidence="4 10" id="KW-0812">Transmembrane</keyword>
<dbReference type="GO" id="GO:0005783">
    <property type="term" value="C:endoplasmic reticulum"/>
    <property type="evidence" value="ECO:0007669"/>
    <property type="project" value="TreeGrafter"/>
</dbReference>
<dbReference type="Pfam" id="PF01529">
    <property type="entry name" value="DHHC"/>
    <property type="match status" value="1"/>
</dbReference>
<feature type="transmembrane region" description="Helical" evidence="10">
    <location>
        <begin position="128"/>
        <end position="147"/>
    </location>
</feature>
<dbReference type="GO" id="GO:0005794">
    <property type="term" value="C:Golgi apparatus"/>
    <property type="evidence" value="ECO:0007669"/>
    <property type="project" value="TreeGrafter"/>
</dbReference>
<feature type="transmembrane region" description="Helical" evidence="10">
    <location>
        <begin position="238"/>
        <end position="265"/>
    </location>
</feature>
<dbReference type="AlphaFoldDB" id="G0QWY5"/>
<dbReference type="InterPro" id="IPR001594">
    <property type="entry name" value="Palmitoyltrfase_DHHC"/>
</dbReference>
<accession>G0QWY5</accession>
<dbReference type="FunCoup" id="G0QWY5">
    <property type="interactions" value="9"/>
</dbReference>
<keyword evidence="7" id="KW-0564">Palmitate</keyword>
<evidence type="ECO:0000256" key="7">
    <source>
        <dbReference type="ARBA" id="ARBA00023139"/>
    </source>
</evidence>
<dbReference type="PROSITE" id="PS50216">
    <property type="entry name" value="DHHC"/>
    <property type="match status" value="1"/>
</dbReference>
<keyword evidence="8" id="KW-0449">Lipoprotein</keyword>
<evidence type="ECO:0000256" key="8">
    <source>
        <dbReference type="ARBA" id="ARBA00023288"/>
    </source>
</evidence>
<evidence type="ECO:0000256" key="1">
    <source>
        <dbReference type="ARBA" id="ARBA00004127"/>
    </source>
</evidence>
<dbReference type="OMA" id="FFQACKY"/>
<evidence type="ECO:0000313" key="13">
    <source>
        <dbReference type="Proteomes" id="UP000008983"/>
    </source>
</evidence>
<feature type="domain" description="Palmitoyltransferase DHHC" evidence="11">
    <location>
        <begin position="190"/>
        <end position="339"/>
    </location>
</feature>
<dbReference type="GeneID" id="14911125"/>
<keyword evidence="5 10" id="KW-1133">Transmembrane helix</keyword>